<dbReference type="GO" id="GO:0003700">
    <property type="term" value="F:DNA-binding transcription factor activity"/>
    <property type="evidence" value="ECO:0007669"/>
    <property type="project" value="InterPro"/>
</dbReference>
<dbReference type="PANTHER" id="PTHR46159:SF12">
    <property type="entry name" value="PROTEIN TESMIN_TSO1-LIKE CXC 3-RELATED"/>
    <property type="match status" value="1"/>
</dbReference>
<accession>A0AAV7GR29</accession>
<evidence type="ECO:0000256" key="1">
    <source>
        <dbReference type="SAM" id="MobiDB-lite"/>
    </source>
</evidence>
<evidence type="ECO:0000256" key="2">
    <source>
        <dbReference type="SAM" id="Phobius"/>
    </source>
</evidence>
<keyword evidence="4" id="KW-1185">Reference proteome</keyword>
<proteinExistence type="predicted"/>
<protein>
    <submittedName>
        <fullName evidence="3">Uncharacterized protein</fullName>
    </submittedName>
</protein>
<comment type="caution">
    <text evidence="3">The sequence shown here is derived from an EMBL/GenBank/DDBJ whole genome shotgun (WGS) entry which is preliminary data.</text>
</comment>
<dbReference type="EMBL" id="JAGFBR010000012">
    <property type="protein sequence ID" value="KAH0458143.1"/>
    <property type="molecule type" value="Genomic_DNA"/>
</dbReference>
<feature type="compositionally biased region" description="Polar residues" evidence="1">
    <location>
        <begin position="402"/>
        <end position="418"/>
    </location>
</feature>
<feature type="region of interest" description="Disordered" evidence="1">
    <location>
        <begin position="394"/>
        <end position="419"/>
    </location>
</feature>
<dbReference type="PANTHER" id="PTHR46159">
    <property type="entry name" value="PROTEIN TESMIN/TSO1-LIKE CXC 2"/>
    <property type="match status" value="1"/>
</dbReference>
<gene>
    <name evidence="3" type="ORF">IEQ34_013458</name>
</gene>
<sequence>MQTKARMNMRAVLRPRVEVGRESWTVQSLGGFGSRTGLRWLELGSAAVRDLEMEIEEEHEWALVLNGLVERLDGPFSGIDDVLNATGSTNALQQMWRASGTHHVCCEAVTIVCSSSFMHLALYMISDTFSFFSSHKNMLHWERSDDLPLDEPSEAASGMPLTDRILRMMLMFETSSSSTKTCYGGMIFFHGFFICFSYFRSVLQIQWSLRIQVHGTSAPLLGVRPAGSARWVPAPGPAGVEPDRSLLDRSSRPLLGRLTPNRVLLPRSAVVHVTFWCLQQIHSSEWDNRDYSVTVSCSCSLWSDHRILQLDRSRAQLMGTLRQIHPTGPQAHPSEGFEEIEYEEELDACEKEGVKADDGKANANVPKLEHHHLSESILPVTPFPSCRSSVKLPFLSSGKPPRSSTLSLMNRSENQQAECKSDQIFHDDDDTSEDLRVNSSPCTAVKTASPNGKRVSLPLNGFGMSPNLKGGRKLILKSIPSFPSLSTDAPSSTQINSSVLS</sequence>
<evidence type="ECO:0000313" key="3">
    <source>
        <dbReference type="EMBL" id="KAH0458143.1"/>
    </source>
</evidence>
<feature type="region of interest" description="Disordered" evidence="1">
    <location>
        <begin position="481"/>
        <end position="501"/>
    </location>
</feature>
<organism evidence="3 4">
    <name type="scientific">Dendrobium chrysotoxum</name>
    <name type="common">Orchid</name>
    <dbReference type="NCBI Taxonomy" id="161865"/>
    <lineage>
        <taxon>Eukaryota</taxon>
        <taxon>Viridiplantae</taxon>
        <taxon>Streptophyta</taxon>
        <taxon>Embryophyta</taxon>
        <taxon>Tracheophyta</taxon>
        <taxon>Spermatophyta</taxon>
        <taxon>Magnoliopsida</taxon>
        <taxon>Liliopsida</taxon>
        <taxon>Asparagales</taxon>
        <taxon>Orchidaceae</taxon>
        <taxon>Epidendroideae</taxon>
        <taxon>Malaxideae</taxon>
        <taxon>Dendrobiinae</taxon>
        <taxon>Dendrobium</taxon>
    </lineage>
</organism>
<dbReference type="AlphaFoldDB" id="A0AAV7GR29"/>
<evidence type="ECO:0000313" key="4">
    <source>
        <dbReference type="Proteomes" id="UP000775213"/>
    </source>
</evidence>
<keyword evidence="2" id="KW-0472">Membrane</keyword>
<dbReference type="InterPro" id="IPR044522">
    <property type="entry name" value="TSO1-like"/>
</dbReference>
<feature type="transmembrane region" description="Helical" evidence="2">
    <location>
        <begin position="181"/>
        <end position="199"/>
    </location>
</feature>
<keyword evidence="2" id="KW-1133">Transmembrane helix</keyword>
<reference evidence="3 4" key="1">
    <citation type="journal article" date="2021" name="Hortic Res">
        <title>Chromosome-scale assembly of the Dendrobium chrysotoxum genome enhances the understanding of orchid evolution.</title>
        <authorList>
            <person name="Zhang Y."/>
            <person name="Zhang G.Q."/>
            <person name="Zhang D."/>
            <person name="Liu X.D."/>
            <person name="Xu X.Y."/>
            <person name="Sun W.H."/>
            <person name="Yu X."/>
            <person name="Zhu X."/>
            <person name="Wang Z.W."/>
            <person name="Zhao X."/>
            <person name="Zhong W.Y."/>
            <person name="Chen H."/>
            <person name="Yin W.L."/>
            <person name="Huang T."/>
            <person name="Niu S.C."/>
            <person name="Liu Z.J."/>
        </authorList>
    </citation>
    <scope>NUCLEOTIDE SEQUENCE [LARGE SCALE GENOMIC DNA]</scope>
    <source>
        <strain evidence="3">Lindl</strain>
    </source>
</reference>
<name>A0AAV7GR29_DENCH</name>
<keyword evidence="2" id="KW-0812">Transmembrane</keyword>
<dbReference type="Proteomes" id="UP000775213">
    <property type="component" value="Unassembled WGS sequence"/>
</dbReference>